<evidence type="ECO:0000256" key="1">
    <source>
        <dbReference type="SAM" id="MobiDB-lite"/>
    </source>
</evidence>
<accession>A0A064CI21</accession>
<keyword evidence="2" id="KW-0732">Signal</keyword>
<dbReference type="RefSeq" id="WP_036341696.1">
    <property type="nucleotide sequence ID" value="NZ_JALN02000001.1"/>
</dbReference>
<protein>
    <submittedName>
        <fullName evidence="3">Intersectin-EH binding protein Ibp1</fullName>
    </submittedName>
</protein>
<organism evidence="3 4">
    <name type="scientific">Mycolicibacterium aromaticivorans JS19b1 = JCM 16368</name>
    <dbReference type="NCBI Taxonomy" id="1440774"/>
    <lineage>
        <taxon>Bacteria</taxon>
        <taxon>Bacillati</taxon>
        <taxon>Actinomycetota</taxon>
        <taxon>Actinomycetes</taxon>
        <taxon>Mycobacteriales</taxon>
        <taxon>Mycobacteriaceae</taxon>
        <taxon>Mycolicibacterium</taxon>
    </lineage>
</organism>
<gene>
    <name evidence="3" type="ORF">Y900_010130</name>
</gene>
<dbReference type="Proteomes" id="UP000022835">
    <property type="component" value="Unassembled WGS sequence"/>
</dbReference>
<proteinExistence type="predicted"/>
<evidence type="ECO:0000313" key="4">
    <source>
        <dbReference type="Proteomes" id="UP000022835"/>
    </source>
</evidence>
<name>A0A064CI21_9MYCO</name>
<sequence length="128" mass="12704">MAISSSVGRRILLAGGFSLTIAAAPAVAFLAAPSGAPMGPVMACPAGESEDLYTDQCIPELVPNQPGGNYPTTSNDGGNVTYSTPGDSSSLPEVQGIPCTGANTGQCIGLQENQVPAVSPHSSISSSP</sequence>
<dbReference type="OrthoDB" id="4729274at2"/>
<reference evidence="3" key="1">
    <citation type="submission" date="2014-05" db="EMBL/GenBank/DDBJ databases">
        <title>Genome sequence of Mycobacterium aromaticivorans strain JS19b1T (= DSM 45407T).</title>
        <authorList>
            <person name="Kwak Y."/>
            <person name="Park G.-S."/>
            <person name="Li Q.X."/>
            <person name="Lee S.-E."/>
            <person name="Shin J.-H."/>
        </authorList>
    </citation>
    <scope>NUCLEOTIDE SEQUENCE [LARGE SCALE GENOMIC DNA]</scope>
    <source>
        <strain evidence="3">JS19b1</strain>
    </source>
</reference>
<feature type="compositionally biased region" description="Polar residues" evidence="1">
    <location>
        <begin position="66"/>
        <end position="92"/>
    </location>
</feature>
<feature type="chain" id="PRO_5039365253" evidence="2">
    <location>
        <begin position="29"/>
        <end position="128"/>
    </location>
</feature>
<dbReference type="EMBL" id="JALN02000001">
    <property type="protein sequence ID" value="KDE99291.1"/>
    <property type="molecule type" value="Genomic_DNA"/>
</dbReference>
<feature type="signal peptide" evidence="2">
    <location>
        <begin position="1"/>
        <end position="28"/>
    </location>
</feature>
<feature type="region of interest" description="Disordered" evidence="1">
    <location>
        <begin position="61"/>
        <end position="96"/>
    </location>
</feature>
<evidence type="ECO:0000256" key="2">
    <source>
        <dbReference type="SAM" id="SignalP"/>
    </source>
</evidence>
<dbReference type="AlphaFoldDB" id="A0A064CI21"/>
<evidence type="ECO:0000313" key="3">
    <source>
        <dbReference type="EMBL" id="KDE99291.1"/>
    </source>
</evidence>
<comment type="caution">
    <text evidence="3">The sequence shown here is derived from an EMBL/GenBank/DDBJ whole genome shotgun (WGS) entry which is preliminary data.</text>
</comment>
<keyword evidence="4" id="KW-1185">Reference proteome</keyword>
<dbReference type="eggNOG" id="ENOG5031VAF">
    <property type="taxonomic scope" value="Bacteria"/>
</dbReference>